<dbReference type="EMBL" id="CAXLJM020000065">
    <property type="protein sequence ID" value="CAL8121075.1"/>
    <property type="molecule type" value="Genomic_DNA"/>
</dbReference>
<organism evidence="3 4">
    <name type="scientific">Orchesella dallaii</name>
    <dbReference type="NCBI Taxonomy" id="48710"/>
    <lineage>
        <taxon>Eukaryota</taxon>
        <taxon>Metazoa</taxon>
        <taxon>Ecdysozoa</taxon>
        <taxon>Arthropoda</taxon>
        <taxon>Hexapoda</taxon>
        <taxon>Collembola</taxon>
        <taxon>Entomobryomorpha</taxon>
        <taxon>Entomobryoidea</taxon>
        <taxon>Orchesellidae</taxon>
        <taxon>Orchesellinae</taxon>
        <taxon>Orchesella</taxon>
    </lineage>
</organism>
<keyword evidence="2" id="KW-0812">Transmembrane</keyword>
<proteinExistence type="predicted"/>
<feature type="compositionally biased region" description="Basic and acidic residues" evidence="1">
    <location>
        <begin position="166"/>
        <end position="180"/>
    </location>
</feature>
<evidence type="ECO:0000313" key="3">
    <source>
        <dbReference type="EMBL" id="CAL8121075.1"/>
    </source>
</evidence>
<evidence type="ECO:0000313" key="4">
    <source>
        <dbReference type="Proteomes" id="UP001642540"/>
    </source>
</evidence>
<keyword evidence="2" id="KW-0472">Membrane</keyword>
<comment type="caution">
    <text evidence="3">The sequence shown here is derived from an EMBL/GenBank/DDBJ whole genome shotgun (WGS) entry which is preliminary data.</text>
</comment>
<keyword evidence="2" id="KW-1133">Transmembrane helix</keyword>
<feature type="transmembrane region" description="Helical" evidence="2">
    <location>
        <begin position="94"/>
        <end position="119"/>
    </location>
</feature>
<accession>A0ABP1R8W2</accession>
<dbReference type="Proteomes" id="UP001642540">
    <property type="component" value="Unassembled WGS sequence"/>
</dbReference>
<keyword evidence="4" id="KW-1185">Reference proteome</keyword>
<name>A0ABP1R8W2_9HEXA</name>
<evidence type="ECO:0000256" key="2">
    <source>
        <dbReference type="SAM" id="Phobius"/>
    </source>
</evidence>
<protein>
    <submittedName>
        <fullName evidence="3">Uncharacterized protein</fullName>
    </submittedName>
</protein>
<feature type="region of interest" description="Disordered" evidence="1">
    <location>
        <begin position="155"/>
        <end position="180"/>
    </location>
</feature>
<reference evidence="3 4" key="1">
    <citation type="submission" date="2024-08" db="EMBL/GenBank/DDBJ databases">
        <authorList>
            <person name="Cucini C."/>
            <person name="Frati F."/>
        </authorList>
    </citation>
    <scope>NUCLEOTIDE SEQUENCE [LARGE SCALE GENOMIC DNA]</scope>
</reference>
<evidence type="ECO:0000256" key="1">
    <source>
        <dbReference type="SAM" id="MobiDB-lite"/>
    </source>
</evidence>
<sequence>MESSTYDTSNNQHKSFETSFVFKCLEIYQNIFEVFMQFPIHWDTKSQCFVKLRVKPKVIFWYFVIFIWIPLTGFASEVFLSLRTLYLGDPRVSLAQIVFNVTLILVGVWMVGLAFLIVLKWPEVCLKAVNSIFFLHRQLLQGCFLRKLFRSQEKPSREIQTPSTKNPEDTATDRDGKYDNKQADNLSIAAYSNESILPSNQGVVASTTKNNYVSSVLPIEFNCQVLITSNIFKRITFILINSHTRFQRDEANN</sequence>
<feature type="transmembrane region" description="Helical" evidence="2">
    <location>
        <begin position="59"/>
        <end position="82"/>
    </location>
</feature>
<gene>
    <name evidence="3" type="ORF">ODALV1_LOCUS19206</name>
</gene>